<comment type="caution">
    <text evidence="2">The sequence shown here is derived from an EMBL/GenBank/DDBJ whole genome shotgun (WGS) entry which is preliminary data.</text>
</comment>
<gene>
    <name evidence="2" type="ORF">GCM10009788_53550</name>
</gene>
<dbReference type="InterPro" id="IPR010093">
    <property type="entry name" value="SinI_DNA-bd"/>
</dbReference>
<protein>
    <recommendedName>
        <fullName evidence="1">Helix-turn-helix domain-containing protein</fullName>
    </recommendedName>
</protein>
<reference evidence="2 3" key="1">
    <citation type="journal article" date="2019" name="Int. J. Syst. Evol. Microbiol.">
        <title>The Global Catalogue of Microorganisms (GCM) 10K type strain sequencing project: providing services to taxonomists for standard genome sequencing and annotation.</title>
        <authorList>
            <consortium name="The Broad Institute Genomics Platform"/>
            <consortium name="The Broad Institute Genome Sequencing Center for Infectious Disease"/>
            <person name="Wu L."/>
            <person name="Ma J."/>
        </authorList>
    </citation>
    <scope>NUCLEOTIDE SEQUENCE [LARGE SCALE GENOMIC DNA]</scope>
    <source>
        <strain evidence="2 3">JCM 14942</strain>
    </source>
</reference>
<dbReference type="RefSeq" id="WP_141006976.1">
    <property type="nucleotide sequence ID" value="NZ_BAAAOR010000040.1"/>
</dbReference>
<dbReference type="InterPro" id="IPR041657">
    <property type="entry name" value="HTH_17"/>
</dbReference>
<name>A0ABN2BNU0_9ACTN</name>
<dbReference type="Gene3D" id="1.10.10.10">
    <property type="entry name" value="Winged helix-like DNA-binding domain superfamily/Winged helix DNA-binding domain"/>
    <property type="match status" value="1"/>
</dbReference>
<evidence type="ECO:0000259" key="1">
    <source>
        <dbReference type="Pfam" id="PF12728"/>
    </source>
</evidence>
<evidence type="ECO:0000313" key="3">
    <source>
        <dbReference type="Proteomes" id="UP001500842"/>
    </source>
</evidence>
<organism evidence="2 3">
    <name type="scientific">Nocardioides humi</name>
    <dbReference type="NCBI Taxonomy" id="449461"/>
    <lineage>
        <taxon>Bacteria</taxon>
        <taxon>Bacillati</taxon>
        <taxon>Actinomycetota</taxon>
        <taxon>Actinomycetes</taxon>
        <taxon>Propionibacteriales</taxon>
        <taxon>Nocardioidaceae</taxon>
        <taxon>Nocardioides</taxon>
    </lineage>
</organism>
<dbReference type="InterPro" id="IPR036388">
    <property type="entry name" value="WH-like_DNA-bd_sf"/>
</dbReference>
<dbReference type="EMBL" id="BAAAOR010000040">
    <property type="protein sequence ID" value="GAA1544353.1"/>
    <property type="molecule type" value="Genomic_DNA"/>
</dbReference>
<dbReference type="Pfam" id="PF12728">
    <property type="entry name" value="HTH_17"/>
    <property type="match status" value="1"/>
</dbReference>
<keyword evidence="3" id="KW-1185">Reference proteome</keyword>
<dbReference type="Proteomes" id="UP001500842">
    <property type="component" value="Unassembled WGS sequence"/>
</dbReference>
<evidence type="ECO:0000313" key="2">
    <source>
        <dbReference type="EMBL" id="GAA1544353.1"/>
    </source>
</evidence>
<feature type="domain" description="Helix-turn-helix" evidence="1">
    <location>
        <begin position="8"/>
        <end position="49"/>
    </location>
</feature>
<dbReference type="NCBIfam" id="TIGR01764">
    <property type="entry name" value="excise"/>
    <property type="match status" value="1"/>
</dbReference>
<proteinExistence type="predicted"/>
<dbReference type="InterPro" id="IPR009061">
    <property type="entry name" value="DNA-bd_dom_put_sf"/>
</dbReference>
<dbReference type="SUPFAM" id="SSF46955">
    <property type="entry name" value="Putative DNA-binding domain"/>
    <property type="match status" value="1"/>
</dbReference>
<sequence>MPTARPRYLSQQALADELGVSVRTIRRRIASGAIPGYLVGSRIRVKESDAATLIRPIAAGVA</sequence>
<accession>A0ABN2BNU0</accession>